<reference evidence="1" key="2">
    <citation type="journal article" date="2022" name="New Phytol.">
        <title>Evolutionary transition to the ectomycorrhizal habit in the genomes of a hyperdiverse lineage of mushroom-forming fungi.</title>
        <authorList>
            <person name="Looney B."/>
            <person name="Miyauchi S."/>
            <person name="Morin E."/>
            <person name="Drula E."/>
            <person name="Courty P.E."/>
            <person name="Kohler A."/>
            <person name="Kuo A."/>
            <person name="LaButti K."/>
            <person name="Pangilinan J."/>
            <person name="Lipzen A."/>
            <person name="Riley R."/>
            <person name="Andreopoulos W."/>
            <person name="He G."/>
            <person name="Johnson J."/>
            <person name="Nolan M."/>
            <person name="Tritt A."/>
            <person name="Barry K.W."/>
            <person name="Grigoriev I.V."/>
            <person name="Nagy L.G."/>
            <person name="Hibbett D."/>
            <person name="Henrissat B."/>
            <person name="Matheny P.B."/>
            <person name="Labbe J."/>
            <person name="Martin F.M."/>
        </authorList>
    </citation>
    <scope>NUCLEOTIDE SEQUENCE</scope>
    <source>
        <strain evidence="1">FP105234-sp</strain>
    </source>
</reference>
<gene>
    <name evidence="1" type="ORF">FA95DRAFT_1563242</name>
</gene>
<organism evidence="1 2">
    <name type="scientific">Auriscalpium vulgare</name>
    <dbReference type="NCBI Taxonomy" id="40419"/>
    <lineage>
        <taxon>Eukaryota</taxon>
        <taxon>Fungi</taxon>
        <taxon>Dikarya</taxon>
        <taxon>Basidiomycota</taxon>
        <taxon>Agaricomycotina</taxon>
        <taxon>Agaricomycetes</taxon>
        <taxon>Russulales</taxon>
        <taxon>Auriscalpiaceae</taxon>
        <taxon>Auriscalpium</taxon>
    </lineage>
</organism>
<name>A0ACB8RH44_9AGAM</name>
<accession>A0ACB8RH44</accession>
<evidence type="ECO:0000313" key="2">
    <source>
        <dbReference type="Proteomes" id="UP000814033"/>
    </source>
</evidence>
<sequence>MSHRSTAGVALLLSALLDGATGHADSRRVQVILFPPHFQDEPNDVPKCKGFALVTLSQVTDVNQLLSAWPWDLQTIEITSTSEEAQEAAKSGLRTLSKTRWDQLQDEYAAYRQKLLAQAAESTHPVFRAAPSAPVSAAVSIPEPSRLRHEPPTVPTLTASAPYPPDCVVYVRHVHHETNKTTLRTLFSAAFRDHSSLASDGLDYVDYTKGLDTCYLRLTTPAHSQHLVSHFASHPTAQSEALDTTGAHSDQPMTVELLQGTKEEIYWGQVPEKVRRQAVTKAVSLLADGGEVEQTEGNEAGRKRRKRH</sequence>
<comment type="caution">
    <text evidence="1">The sequence shown here is derived from an EMBL/GenBank/DDBJ whole genome shotgun (WGS) entry which is preliminary data.</text>
</comment>
<dbReference type="Proteomes" id="UP000814033">
    <property type="component" value="Unassembled WGS sequence"/>
</dbReference>
<keyword evidence="2" id="KW-1185">Reference proteome</keyword>
<proteinExistence type="predicted"/>
<protein>
    <submittedName>
        <fullName evidence="1">Uncharacterized protein</fullName>
    </submittedName>
</protein>
<reference evidence="1" key="1">
    <citation type="submission" date="2021-02" db="EMBL/GenBank/DDBJ databases">
        <authorList>
            <consortium name="DOE Joint Genome Institute"/>
            <person name="Ahrendt S."/>
            <person name="Looney B.P."/>
            <person name="Miyauchi S."/>
            <person name="Morin E."/>
            <person name="Drula E."/>
            <person name="Courty P.E."/>
            <person name="Chicoki N."/>
            <person name="Fauchery L."/>
            <person name="Kohler A."/>
            <person name="Kuo A."/>
            <person name="Labutti K."/>
            <person name="Pangilinan J."/>
            <person name="Lipzen A."/>
            <person name="Riley R."/>
            <person name="Andreopoulos W."/>
            <person name="He G."/>
            <person name="Johnson J."/>
            <person name="Barry K.W."/>
            <person name="Grigoriev I.V."/>
            <person name="Nagy L."/>
            <person name="Hibbett D."/>
            <person name="Henrissat B."/>
            <person name="Matheny P.B."/>
            <person name="Labbe J."/>
            <person name="Martin F."/>
        </authorList>
    </citation>
    <scope>NUCLEOTIDE SEQUENCE</scope>
    <source>
        <strain evidence="1">FP105234-sp</strain>
    </source>
</reference>
<evidence type="ECO:0000313" key="1">
    <source>
        <dbReference type="EMBL" id="KAI0043496.1"/>
    </source>
</evidence>
<dbReference type="EMBL" id="MU276016">
    <property type="protein sequence ID" value="KAI0043496.1"/>
    <property type="molecule type" value="Genomic_DNA"/>
</dbReference>